<sequence length="50" mass="5630">MDGIEAALAECRLYNKPNFTDIANTYGVNRTTLLKRYRGITGSREDGYNS</sequence>
<accession>A0A8E2EA50</accession>
<gene>
    <name evidence="1" type="ORF">K432DRAFT_298435</name>
</gene>
<dbReference type="OrthoDB" id="3942738at2759"/>
<organism evidence="1 2">
    <name type="scientific">Lepidopterella palustris CBS 459.81</name>
    <dbReference type="NCBI Taxonomy" id="1314670"/>
    <lineage>
        <taxon>Eukaryota</taxon>
        <taxon>Fungi</taxon>
        <taxon>Dikarya</taxon>
        <taxon>Ascomycota</taxon>
        <taxon>Pezizomycotina</taxon>
        <taxon>Dothideomycetes</taxon>
        <taxon>Pleosporomycetidae</taxon>
        <taxon>Mytilinidiales</taxon>
        <taxon>Argynnaceae</taxon>
        <taxon>Lepidopterella</taxon>
    </lineage>
</organism>
<dbReference type="Proteomes" id="UP000250266">
    <property type="component" value="Unassembled WGS sequence"/>
</dbReference>
<dbReference type="EMBL" id="KV744975">
    <property type="protein sequence ID" value="OCK80078.1"/>
    <property type="molecule type" value="Genomic_DNA"/>
</dbReference>
<protein>
    <recommendedName>
        <fullName evidence="3">HTH psq-type domain-containing protein</fullName>
    </recommendedName>
</protein>
<evidence type="ECO:0000313" key="1">
    <source>
        <dbReference type="EMBL" id="OCK80078.1"/>
    </source>
</evidence>
<evidence type="ECO:0008006" key="3">
    <source>
        <dbReference type="Google" id="ProtNLM"/>
    </source>
</evidence>
<evidence type="ECO:0000313" key="2">
    <source>
        <dbReference type="Proteomes" id="UP000250266"/>
    </source>
</evidence>
<dbReference type="AlphaFoldDB" id="A0A8E2EA50"/>
<reference evidence="1 2" key="1">
    <citation type="journal article" date="2016" name="Nat. Commun.">
        <title>Ectomycorrhizal ecology is imprinted in the genome of the dominant symbiotic fungus Cenococcum geophilum.</title>
        <authorList>
            <consortium name="DOE Joint Genome Institute"/>
            <person name="Peter M."/>
            <person name="Kohler A."/>
            <person name="Ohm R.A."/>
            <person name="Kuo A."/>
            <person name="Krutzmann J."/>
            <person name="Morin E."/>
            <person name="Arend M."/>
            <person name="Barry K.W."/>
            <person name="Binder M."/>
            <person name="Choi C."/>
            <person name="Clum A."/>
            <person name="Copeland A."/>
            <person name="Grisel N."/>
            <person name="Haridas S."/>
            <person name="Kipfer T."/>
            <person name="LaButti K."/>
            <person name="Lindquist E."/>
            <person name="Lipzen A."/>
            <person name="Maire R."/>
            <person name="Meier B."/>
            <person name="Mihaltcheva S."/>
            <person name="Molinier V."/>
            <person name="Murat C."/>
            <person name="Poggeler S."/>
            <person name="Quandt C.A."/>
            <person name="Sperisen C."/>
            <person name="Tritt A."/>
            <person name="Tisserant E."/>
            <person name="Crous P.W."/>
            <person name="Henrissat B."/>
            <person name="Nehls U."/>
            <person name="Egli S."/>
            <person name="Spatafora J.W."/>
            <person name="Grigoriev I.V."/>
            <person name="Martin F.M."/>
        </authorList>
    </citation>
    <scope>NUCLEOTIDE SEQUENCE [LARGE SCALE GENOMIC DNA]</scope>
    <source>
        <strain evidence="1 2">CBS 459.81</strain>
    </source>
</reference>
<keyword evidence="2" id="KW-1185">Reference proteome</keyword>
<proteinExistence type="predicted"/>
<name>A0A8E2EA50_9PEZI</name>